<evidence type="ECO:0000256" key="3">
    <source>
        <dbReference type="SAM" id="SignalP"/>
    </source>
</evidence>
<keyword evidence="3" id="KW-0732">Signal</keyword>
<organism evidence="5 6">
    <name type="scientific">Triparma verrucosa</name>
    <dbReference type="NCBI Taxonomy" id="1606542"/>
    <lineage>
        <taxon>Eukaryota</taxon>
        <taxon>Sar</taxon>
        <taxon>Stramenopiles</taxon>
        <taxon>Ochrophyta</taxon>
        <taxon>Bolidophyceae</taxon>
        <taxon>Parmales</taxon>
        <taxon>Triparmaceae</taxon>
        <taxon>Triparma</taxon>
    </lineage>
</organism>
<feature type="domain" description="Choloylglycine hydrolase/NAAA C-terminal" evidence="4">
    <location>
        <begin position="20"/>
        <end position="360"/>
    </location>
</feature>
<reference evidence="6" key="1">
    <citation type="journal article" date="2023" name="Commun. Biol.">
        <title>Genome analysis of Parmales, the sister group of diatoms, reveals the evolutionary specialization of diatoms from phago-mixotrophs to photoautotrophs.</title>
        <authorList>
            <person name="Ban H."/>
            <person name="Sato S."/>
            <person name="Yoshikawa S."/>
            <person name="Yamada K."/>
            <person name="Nakamura Y."/>
            <person name="Ichinomiya M."/>
            <person name="Sato N."/>
            <person name="Blanc-Mathieu R."/>
            <person name="Endo H."/>
            <person name="Kuwata A."/>
            <person name="Ogata H."/>
        </authorList>
    </citation>
    <scope>NUCLEOTIDE SEQUENCE [LARGE SCALE GENOMIC DNA]</scope>
    <source>
        <strain evidence="6">NIES 3699</strain>
    </source>
</reference>
<sequence>MLIKSSLLCWVLVSGICYACTTVRVDSEDGSNVIGRTMELGNMVLLDKWHVVAHPRGSSSAKSGRGKNEIGYVSIDVLGSDEPKFSLDTVSEGMNEHGLSVSCQTQRGARYQDEGEGEGSDLRKIRLEYIHLAAEMLGTCASTAEVIEMLEDRLHVHGKRLPSGARLHWSVADSSGEMIVVEYVEGELVIRDNKSVGVFTNDPPFDWHVTNLNNYVGVGAGWPEESEAVSVEVDAKVPGLPTNIVPTNIGHGHNLVGLSGSMSPPSRFVMMFLLKQHAFAALGQPVDSAAAVSVVAGLLNKVYIVRGTVPSEPKRVRAVYENSLELTHWATIKIPQERVFMWRSYNNMRWRRIDLNDIDFGSETSAFKPIQISVVGEDGIEDVAFD</sequence>
<dbReference type="GO" id="GO:0016787">
    <property type="term" value="F:hydrolase activity"/>
    <property type="evidence" value="ECO:0007669"/>
    <property type="project" value="UniProtKB-KW"/>
</dbReference>
<feature type="signal peptide" evidence="3">
    <location>
        <begin position="1"/>
        <end position="22"/>
    </location>
</feature>
<dbReference type="InterPro" id="IPR052193">
    <property type="entry name" value="Peptidase_C59"/>
</dbReference>
<gene>
    <name evidence="5" type="ORF">TrVE_jg13166</name>
</gene>
<evidence type="ECO:0000256" key="2">
    <source>
        <dbReference type="ARBA" id="ARBA00022801"/>
    </source>
</evidence>
<evidence type="ECO:0000313" key="6">
    <source>
        <dbReference type="Proteomes" id="UP001165160"/>
    </source>
</evidence>
<accession>A0A9W7BEB7</accession>
<dbReference type="PANTHER" id="PTHR35527">
    <property type="entry name" value="CHOLOYLGLYCINE HYDROLASE"/>
    <property type="match status" value="1"/>
</dbReference>
<keyword evidence="6" id="KW-1185">Reference proteome</keyword>
<keyword evidence="2" id="KW-0378">Hydrolase</keyword>
<comment type="caution">
    <text evidence="5">The sequence shown here is derived from an EMBL/GenBank/DDBJ whole genome shotgun (WGS) entry which is preliminary data.</text>
</comment>
<protein>
    <recommendedName>
        <fullName evidence="4">Choloylglycine hydrolase/NAAA C-terminal domain-containing protein</fullName>
    </recommendedName>
</protein>
<dbReference type="PANTHER" id="PTHR35527:SF2">
    <property type="entry name" value="HYDROLASE"/>
    <property type="match status" value="1"/>
</dbReference>
<proteinExistence type="inferred from homology"/>
<dbReference type="InterPro" id="IPR029132">
    <property type="entry name" value="CBAH/NAAA_C"/>
</dbReference>
<feature type="chain" id="PRO_5040926606" description="Choloylglycine hydrolase/NAAA C-terminal domain-containing protein" evidence="3">
    <location>
        <begin position="23"/>
        <end position="386"/>
    </location>
</feature>
<comment type="similarity">
    <text evidence="1">Belongs to the peptidase C59 family.</text>
</comment>
<name>A0A9W7BEB7_9STRA</name>
<dbReference type="AlphaFoldDB" id="A0A9W7BEB7"/>
<evidence type="ECO:0000313" key="5">
    <source>
        <dbReference type="EMBL" id="GMH88986.1"/>
    </source>
</evidence>
<evidence type="ECO:0000259" key="4">
    <source>
        <dbReference type="Pfam" id="PF02275"/>
    </source>
</evidence>
<dbReference type="Proteomes" id="UP001165160">
    <property type="component" value="Unassembled WGS sequence"/>
</dbReference>
<dbReference type="Gene3D" id="3.60.60.10">
    <property type="entry name" value="Penicillin V Acylase, Chain A"/>
    <property type="match status" value="1"/>
</dbReference>
<dbReference type="InterPro" id="IPR029055">
    <property type="entry name" value="Ntn_hydrolases_N"/>
</dbReference>
<dbReference type="SUPFAM" id="SSF56235">
    <property type="entry name" value="N-terminal nucleophile aminohydrolases (Ntn hydrolases)"/>
    <property type="match status" value="1"/>
</dbReference>
<dbReference type="Pfam" id="PF02275">
    <property type="entry name" value="CBAH"/>
    <property type="match status" value="1"/>
</dbReference>
<evidence type="ECO:0000256" key="1">
    <source>
        <dbReference type="ARBA" id="ARBA00006625"/>
    </source>
</evidence>
<dbReference type="EMBL" id="BRXX01000089">
    <property type="protein sequence ID" value="GMH88986.1"/>
    <property type="molecule type" value="Genomic_DNA"/>
</dbReference>